<protein>
    <recommendedName>
        <fullName evidence="6">FMN dependent NADH:quinone oxidoreductase</fullName>
        <ecNumber evidence="6">1.6.5.-</ecNumber>
    </recommendedName>
    <alternativeName>
        <fullName evidence="6">Azo-dye reductase</fullName>
    </alternativeName>
    <alternativeName>
        <fullName evidence="6">FMN-dependent NADH-azo compound oxidoreductase</fullName>
    </alternativeName>
    <alternativeName>
        <fullName evidence="6">FMN-dependent NADH-azoreductase</fullName>
        <ecNumber evidence="6">1.7.1.17</ecNumber>
    </alternativeName>
</protein>
<dbReference type="InterPro" id="IPR023048">
    <property type="entry name" value="NADH:quinone_OxRdtase_FMN_depd"/>
</dbReference>
<evidence type="ECO:0000259" key="7">
    <source>
        <dbReference type="Pfam" id="PF02525"/>
    </source>
</evidence>
<dbReference type="EC" id="1.6.5.-" evidence="6"/>
<keyword evidence="2 6" id="KW-0288">FMN</keyword>
<dbReference type="KEGG" id="xor:XOC_2872"/>
<evidence type="ECO:0000256" key="6">
    <source>
        <dbReference type="HAMAP-Rule" id="MF_01216"/>
    </source>
</evidence>
<dbReference type="GO" id="GO:0016655">
    <property type="term" value="F:oxidoreductase activity, acting on NAD(P)H, quinone or similar compound as acceptor"/>
    <property type="evidence" value="ECO:0007669"/>
    <property type="project" value="InterPro"/>
</dbReference>
<comment type="catalytic activity">
    <reaction evidence="5">
        <text>N,N-dimethyl-1,4-phenylenediamine + anthranilate + 2 NAD(+) = 2-(4-dimethylaminophenyl)diazenylbenzoate + 2 NADH + 2 H(+)</text>
        <dbReference type="Rhea" id="RHEA:55872"/>
        <dbReference type="ChEBI" id="CHEBI:15378"/>
        <dbReference type="ChEBI" id="CHEBI:15783"/>
        <dbReference type="ChEBI" id="CHEBI:16567"/>
        <dbReference type="ChEBI" id="CHEBI:57540"/>
        <dbReference type="ChEBI" id="CHEBI:57945"/>
        <dbReference type="ChEBI" id="CHEBI:71579"/>
        <dbReference type="EC" id="1.7.1.17"/>
    </reaction>
    <physiologicalReaction direction="right-to-left" evidence="5">
        <dbReference type="Rhea" id="RHEA:55874"/>
    </physiologicalReaction>
</comment>
<keyword evidence="4 6" id="KW-0520">NAD</keyword>
<evidence type="ECO:0000256" key="4">
    <source>
        <dbReference type="ARBA" id="ARBA00023027"/>
    </source>
</evidence>
<proteinExistence type="inferred from homology"/>
<comment type="caution">
    <text evidence="6">Lacks conserved residue(s) required for the propagation of feature annotation.</text>
</comment>
<evidence type="ECO:0000256" key="2">
    <source>
        <dbReference type="ARBA" id="ARBA00022643"/>
    </source>
</evidence>
<dbReference type="GO" id="GO:0009055">
    <property type="term" value="F:electron transfer activity"/>
    <property type="evidence" value="ECO:0007669"/>
    <property type="project" value="UniProtKB-UniRule"/>
</dbReference>
<evidence type="ECO:0000313" key="8">
    <source>
        <dbReference type="EMBL" id="AEQ96977.1"/>
    </source>
</evidence>
<evidence type="ECO:0000256" key="5">
    <source>
        <dbReference type="ARBA" id="ARBA00048542"/>
    </source>
</evidence>
<feature type="binding site" evidence="6">
    <location>
        <begin position="61"/>
        <end position="64"/>
    </location>
    <ligand>
        <name>FMN</name>
        <dbReference type="ChEBI" id="CHEBI:58210"/>
    </ligand>
</feature>
<comment type="catalytic activity">
    <reaction evidence="6">
        <text>2 a quinone + NADH + H(+) = 2 a 1,4-benzosemiquinone + NAD(+)</text>
        <dbReference type="Rhea" id="RHEA:65952"/>
        <dbReference type="ChEBI" id="CHEBI:15378"/>
        <dbReference type="ChEBI" id="CHEBI:57540"/>
        <dbReference type="ChEBI" id="CHEBI:57945"/>
        <dbReference type="ChEBI" id="CHEBI:132124"/>
        <dbReference type="ChEBI" id="CHEBI:134225"/>
    </reaction>
</comment>
<dbReference type="SUPFAM" id="SSF52218">
    <property type="entry name" value="Flavoproteins"/>
    <property type="match status" value="1"/>
</dbReference>
<evidence type="ECO:0000256" key="1">
    <source>
        <dbReference type="ARBA" id="ARBA00022630"/>
    </source>
</evidence>
<dbReference type="Gene3D" id="3.40.50.360">
    <property type="match status" value="1"/>
</dbReference>
<comment type="subunit">
    <text evidence="6">Homodimer.</text>
</comment>
<dbReference type="Pfam" id="PF02525">
    <property type="entry name" value="Flavodoxin_2"/>
    <property type="match status" value="1"/>
</dbReference>
<dbReference type="GO" id="GO:0016652">
    <property type="term" value="F:oxidoreductase activity, acting on NAD(P)H as acceptor"/>
    <property type="evidence" value="ECO:0007669"/>
    <property type="project" value="UniProtKB-UniRule"/>
</dbReference>
<dbReference type="EC" id="1.7.1.17" evidence="6"/>
<dbReference type="HAMAP" id="MF_01216">
    <property type="entry name" value="Azoreductase_type1"/>
    <property type="match status" value="1"/>
</dbReference>
<dbReference type="Proteomes" id="UP000008851">
    <property type="component" value="Chromosome"/>
</dbReference>
<name>G7TK44_XANOB</name>
<dbReference type="eggNOG" id="COG1182">
    <property type="taxonomic scope" value="Bacteria"/>
</dbReference>
<accession>G7TK44</accession>
<gene>
    <name evidence="6" type="primary">azoR</name>
    <name evidence="8" type="ORF">XOC_2872</name>
</gene>
<keyword evidence="1 6" id="KW-0285">Flavoprotein</keyword>
<dbReference type="EMBL" id="CP003057">
    <property type="protein sequence ID" value="AEQ96977.1"/>
    <property type="molecule type" value="Genomic_DNA"/>
</dbReference>
<sequence length="167" mass="18727">MAQQRRLYPEVEVTYRDLDRDPIPHLTAQTLAQTDPAEAAAAEAVMQQFLQADVIVIGAPMYNFAIPSTLKAWIDRIAVAGRTFQYTANGPEGLAGGKRVINASARGGLYADPTNDFQEPYLSQVLGFLGIDDISSCAQKAWRIRRSIAPMRWPRRWPGWVRKKRLL</sequence>
<evidence type="ECO:0000256" key="3">
    <source>
        <dbReference type="ARBA" id="ARBA00023002"/>
    </source>
</evidence>
<dbReference type="PANTHER" id="PTHR43741:SF4">
    <property type="entry name" value="FMN-DEPENDENT NADH:QUINONE OXIDOREDUCTASE"/>
    <property type="match status" value="1"/>
</dbReference>
<comment type="cofactor">
    <cofactor evidence="6">
        <name>FMN</name>
        <dbReference type="ChEBI" id="CHEBI:58210"/>
    </cofactor>
    <text evidence="6">Binds 1 FMN per subunit.</text>
</comment>
<organism evidence="8 9">
    <name type="scientific">Xanthomonas oryzae pv. oryzicola (strain BLS256)</name>
    <dbReference type="NCBI Taxonomy" id="383407"/>
    <lineage>
        <taxon>Bacteria</taxon>
        <taxon>Pseudomonadati</taxon>
        <taxon>Pseudomonadota</taxon>
        <taxon>Gammaproteobacteria</taxon>
        <taxon>Lysobacterales</taxon>
        <taxon>Lysobacteraceae</taxon>
        <taxon>Xanthomonas</taxon>
    </lineage>
</organism>
<dbReference type="InterPro" id="IPR050104">
    <property type="entry name" value="FMN-dep_NADH:Q_OxRdtase_AzoR1"/>
</dbReference>
<dbReference type="HOGENOM" id="CLU_1593896_0_0_6"/>
<dbReference type="AlphaFoldDB" id="G7TK44"/>
<dbReference type="GO" id="GO:0010181">
    <property type="term" value="F:FMN binding"/>
    <property type="evidence" value="ECO:0007669"/>
    <property type="project" value="UniProtKB-UniRule"/>
</dbReference>
<comment type="function">
    <text evidence="6">Also exhibits azoreductase activity. Catalyzes the reductive cleavage of the azo bond in aromatic azo compounds to the corresponding amines.</text>
</comment>
<feature type="domain" description="Flavodoxin-like fold" evidence="7">
    <location>
        <begin position="6"/>
        <end position="137"/>
    </location>
</feature>
<dbReference type="InterPro" id="IPR003680">
    <property type="entry name" value="Flavodoxin_fold"/>
</dbReference>
<dbReference type="PANTHER" id="PTHR43741">
    <property type="entry name" value="FMN-DEPENDENT NADH-AZOREDUCTASE 1"/>
    <property type="match status" value="1"/>
</dbReference>
<keyword evidence="3 6" id="KW-0560">Oxidoreductase</keyword>
<comment type="similarity">
    <text evidence="6">Belongs to the azoreductase type 1 family.</text>
</comment>
<comment type="function">
    <text evidence="6">Quinone reductase that provides resistance to thiol-specific stress caused by electrophilic quinones.</text>
</comment>
<dbReference type="InterPro" id="IPR029039">
    <property type="entry name" value="Flavoprotein-like_sf"/>
</dbReference>
<reference evidence="8 9" key="1">
    <citation type="journal article" date="2011" name="J. Bacteriol.">
        <title>Two new complete genome sequences offer insight into host and tissue specificity of plant pathogenic Xanthomonas spp.</title>
        <authorList>
            <person name="Bogdanove A.J."/>
            <person name="Koebnik R."/>
            <person name="Lu H."/>
            <person name="Furutani A."/>
            <person name="Angiuoli S.V."/>
            <person name="Patil P.B."/>
            <person name="Van Sluys M.A."/>
            <person name="Ryan R.P."/>
            <person name="Meyer D.F."/>
            <person name="Han S.W."/>
            <person name="Aparna G."/>
            <person name="Rajaram M."/>
            <person name="Delcher A.L."/>
            <person name="Phillippy A.M."/>
            <person name="Puiu D."/>
            <person name="Schatz M.C."/>
            <person name="Shumway M."/>
            <person name="Sommer D.D."/>
            <person name="Trapnell C."/>
            <person name="Benahmed F."/>
            <person name="Dimitrov G."/>
            <person name="Madupu R."/>
            <person name="Radune D."/>
            <person name="Sullivan S."/>
            <person name="Jha G."/>
            <person name="Ishihara H."/>
            <person name="Lee S.W."/>
            <person name="Pandey A."/>
            <person name="Sharma V."/>
            <person name="Sriariyanun M."/>
            <person name="Szurek B."/>
            <person name="Vera-Cruz C.M."/>
            <person name="Dorman K.S."/>
            <person name="Ronald P.C."/>
            <person name="Verdier V."/>
            <person name="Dow J.M."/>
            <person name="Sonti R.V."/>
            <person name="Tsuge S."/>
            <person name="Brendel V.P."/>
            <person name="Rabinowicz P.D."/>
            <person name="Leach J.E."/>
            <person name="White F.F."/>
            <person name="Salzberg S.L."/>
        </authorList>
    </citation>
    <scope>NUCLEOTIDE SEQUENCE [LARGE SCALE GENOMIC DNA]</scope>
    <source>
        <strain evidence="8 9">BLS256</strain>
    </source>
</reference>
<evidence type="ECO:0000313" key="9">
    <source>
        <dbReference type="Proteomes" id="UP000008851"/>
    </source>
</evidence>